<reference evidence="2 3" key="1">
    <citation type="journal article" date="2018" name="Proc. R. Soc. B">
        <title>A non-coding region near Follistatin controls head colour polymorphism in the Gouldian finch.</title>
        <authorList>
            <person name="Toomey M.B."/>
            <person name="Marques C.I."/>
            <person name="Andrade P."/>
            <person name="Araujo P.M."/>
            <person name="Sabatino S."/>
            <person name="Gazda M.A."/>
            <person name="Afonso S."/>
            <person name="Lopes R.J."/>
            <person name="Corbo J.C."/>
            <person name="Carneiro M."/>
        </authorList>
    </citation>
    <scope>NUCLEOTIDE SEQUENCE [LARGE SCALE GENOMIC DNA]</scope>
    <source>
        <strain evidence="2">Red01</strain>
        <tissue evidence="2">Muscle</tissue>
    </source>
</reference>
<dbReference type="Gene3D" id="3.10.580.10">
    <property type="entry name" value="CBS-domain"/>
    <property type="match status" value="1"/>
</dbReference>
<keyword evidence="3" id="KW-1185">Reference proteome</keyword>
<comment type="subcellular location">
    <subcellularLocation>
        <location evidence="1">Cell membrane</location>
        <topology evidence="1">Multi-pass membrane protein</topology>
    </subcellularLocation>
</comment>
<dbReference type="InterPro" id="IPR046342">
    <property type="entry name" value="CBS_dom_sf"/>
</dbReference>
<dbReference type="OrthoDB" id="5353557at2759"/>
<dbReference type="InterPro" id="IPR045095">
    <property type="entry name" value="ACDP"/>
</dbReference>
<dbReference type="PANTHER" id="PTHR12064">
    <property type="entry name" value="METAL TRANSPORTER CNNM"/>
    <property type="match status" value="1"/>
</dbReference>
<evidence type="ECO:0000313" key="2">
    <source>
        <dbReference type="EMBL" id="RLW02324.1"/>
    </source>
</evidence>
<comment type="function">
    <text evidence="1">Metal transporter.</text>
</comment>
<dbReference type="GO" id="GO:0015095">
    <property type="term" value="F:magnesium ion transmembrane transporter activity"/>
    <property type="evidence" value="ECO:0007669"/>
    <property type="project" value="TreeGrafter"/>
</dbReference>
<comment type="similarity">
    <text evidence="1">Belongs to the ACDP family.</text>
</comment>
<comment type="caution">
    <text evidence="2">The sequence shown here is derived from an EMBL/GenBank/DDBJ whole genome shotgun (WGS) entry which is preliminary data.</text>
</comment>
<protein>
    <recommendedName>
        <fullName evidence="1">Metal transporter</fullName>
    </recommendedName>
</protein>
<gene>
    <name evidence="2" type="ORF">DV515_00007324</name>
</gene>
<sequence length="207" mass="23345">MAKLFMESRSCKSHLAIVQRVNNEGEGDPFYEVLGIVTLEDVIEEIIKSEILDETDLYRLEIIPLFRLKDTVAVRERAEIQEAVRIAGNGSGLGLGQPTSSWSGDENMYENMGLLKNTLEISQIADNKTKKKVAHRDRKQDFSAFKQTDSEMKVKISPQLLLAMHRFLATGKCGLSLFVIMPEPRRQFVSKGRVGMNPLRHIPGVDQ</sequence>
<evidence type="ECO:0000256" key="1">
    <source>
        <dbReference type="RuleBase" id="RU369091"/>
    </source>
</evidence>
<accession>A0A3L8SHW4</accession>
<name>A0A3L8SHW4_CHLGU</name>
<dbReference type="GO" id="GO:0005886">
    <property type="term" value="C:plasma membrane"/>
    <property type="evidence" value="ECO:0007669"/>
    <property type="project" value="UniProtKB-SubCell"/>
</dbReference>
<dbReference type="EMBL" id="QUSF01000019">
    <property type="protein sequence ID" value="RLW02324.1"/>
    <property type="molecule type" value="Genomic_DNA"/>
</dbReference>
<organism evidence="2 3">
    <name type="scientific">Chloebia gouldiae</name>
    <name type="common">Gouldian finch</name>
    <name type="synonym">Erythrura gouldiae</name>
    <dbReference type="NCBI Taxonomy" id="44316"/>
    <lineage>
        <taxon>Eukaryota</taxon>
        <taxon>Metazoa</taxon>
        <taxon>Chordata</taxon>
        <taxon>Craniata</taxon>
        <taxon>Vertebrata</taxon>
        <taxon>Euteleostomi</taxon>
        <taxon>Archelosauria</taxon>
        <taxon>Archosauria</taxon>
        <taxon>Dinosauria</taxon>
        <taxon>Saurischia</taxon>
        <taxon>Theropoda</taxon>
        <taxon>Coelurosauria</taxon>
        <taxon>Aves</taxon>
        <taxon>Neognathae</taxon>
        <taxon>Neoaves</taxon>
        <taxon>Telluraves</taxon>
        <taxon>Australaves</taxon>
        <taxon>Passeriformes</taxon>
        <taxon>Passeroidea</taxon>
        <taxon>Passeridae</taxon>
        <taxon>Chloebia</taxon>
    </lineage>
</organism>
<dbReference type="AlphaFoldDB" id="A0A3L8SHW4"/>
<evidence type="ECO:0000313" key="3">
    <source>
        <dbReference type="Proteomes" id="UP000276834"/>
    </source>
</evidence>
<dbReference type="GO" id="GO:0010960">
    <property type="term" value="P:magnesium ion homeostasis"/>
    <property type="evidence" value="ECO:0007669"/>
    <property type="project" value="InterPro"/>
</dbReference>
<dbReference type="PANTHER" id="PTHR12064:SF22">
    <property type="entry name" value="METAL TRANSPORTER CNNM2"/>
    <property type="match status" value="1"/>
</dbReference>
<dbReference type="Proteomes" id="UP000276834">
    <property type="component" value="Unassembled WGS sequence"/>
</dbReference>
<proteinExistence type="inferred from homology"/>